<protein>
    <recommendedName>
        <fullName evidence="3">Helix-turn-helix domain-containing protein</fullName>
    </recommendedName>
</protein>
<dbReference type="Gene3D" id="1.10.10.10">
    <property type="entry name" value="Winged helix-like DNA-binding domain superfamily/Winged helix DNA-binding domain"/>
    <property type="match status" value="1"/>
</dbReference>
<dbReference type="AlphaFoldDB" id="A0ABD5TXB6"/>
<organism evidence="1 2">
    <name type="scientific">Halopelagius fulvigenes</name>
    <dbReference type="NCBI Taxonomy" id="1198324"/>
    <lineage>
        <taxon>Archaea</taxon>
        <taxon>Methanobacteriati</taxon>
        <taxon>Methanobacteriota</taxon>
        <taxon>Stenosarchaea group</taxon>
        <taxon>Halobacteria</taxon>
        <taxon>Halobacteriales</taxon>
        <taxon>Haloferacaceae</taxon>
    </lineage>
</organism>
<dbReference type="RefSeq" id="WP_379691906.1">
    <property type="nucleotide sequence ID" value="NZ_JBHSXH010000002.1"/>
</dbReference>
<comment type="caution">
    <text evidence="1">The sequence shown here is derived from an EMBL/GenBank/DDBJ whole genome shotgun (WGS) entry which is preliminary data.</text>
</comment>
<dbReference type="InterPro" id="IPR036388">
    <property type="entry name" value="WH-like_DNA-bd_sf"/>
</dbReference>
<dbReference type="EMBL" id="JBHSXH010000002">
    <property type="protein sequence ID" value="MFC6823473.1"/>
    <property type="molecule type" value="Genomic_DNA"/>
</dbReference>
<name>A0ABD5TXB6_9EURY</name>
<dbReference type="Proteomes" id="UP001596408">
    <property type="component" value="Unassembled WGS sequence"/>
</dbReference>
<gene>
    <name evidence="1" type="ORF">ACFQEV_00415</name>
</gene>
<proteinExistence type="predicted"/>
<sequence length="144" mass="15370">MTDSPTPKSDPHAYLTPPRVALLEAIDDAGGVADDDVLRDAADLPPRTLSHHLDVLETMAAITVKHDGAALGSRTYQDRAVGERRVQLTRRGESLVGEADPVAPVSEDHPAGDYVESGLSLEQRVGELESLVAELTAELGDDHE</sequence>
<evidence type="ECO:0008006" key="3">
    <source>
        <dbReference type="Google" id="ProtNLM"/>
    </source>
</evidence>
<keyword evidence="2" id="KW-1185">Reference proteome</keyword>
<evidence type="ECO:0000313" key="2">
    <source>
        <dbReference type="Proteomes" id="UP001596408"/>
    </source>
</evidence>
<evidence type="ECO:0000313" key="1">
    <source>
        <dbReference type="EMBL" id="MFC6823473.1"/>
    </source>
</evidence>
<reference evidence="1 2" key="1">
    <citation type="journal article" date="2019" name="Int. J. Syst. Evol. Microbiol.">
        <title>The Global Catalogue of Microorganisms (GCM) 10K type strain sequencing project: providing services to taxonomists for standard genome sequencing and annotation.</title>
        <authorList>
            <consortium name="The Broad Institute Genomics Platform"/>
            <consortium name="The Broad Institute Genome Sequencing Center for Infectious Disease"/>
            <person name="Wu L."/>
            <person name="Ma J."/>
        </authorList>
    </citation>
    <scope>NUCLEOTIDE SEQUENCE [LARGE SCALE GENOMIC DNA]</scope>
    <source>
        <strain evidence="1 2">YIM 94188</strain>
    </source>
</reference>
<accession>A0ABD5TXB6</accession>